<dbReference type="InterPro" id="IPR011990">
    <property type="entry name" value="TPR-like_helical_dom_sf"/>
</dbReference>
<feature type="region of interest" description="Disordered" evidence="4">
    <location>
        <begin position="41"/>
        <end position="78"/>
    </location>
</feature>
<feature type="repeat" description="PPR" evidence="3">
    <location>
        <begin position="343"/>
        <end position="378"/>
    </location>
</feature>
<feature type="compositionally biased region" description="Polar residues" evidence="4">
    <location>
        <begin position="43"/>
        <end position="52"/>
    </location>
</feature>
<proteinExistence type="inferred from homology"/>
<reference evidence="5" key="1">
    <citation type="submission" date="2014-07" db="EMBL/GenBank/DDBJ databases">
        <title>Identification of a novel salt tolerance gene in wild soybean by whole-genome sequencing.</title>
        <authorList>
            <person name="Lam H.-M."/>
            <person name="Qi X."/>
            <person name="Li M.-W."/>
            <person name="Liu X."/>
            <person name="Xie M."/>
            <person name="Ni M."/>
            <person name="Xu X."/>
        </authorList>
    </citation>
    <scope>NUCLEOTIDE SEQUENCE [LARGE SCALE GENOMIC DNA]</scope>
    <source>
        <tissue evidence="5">Root</tissue>
    </source>
</reference>
<dbReference type="Proteomes" id="UP000053555">
    <property type="component" value="Unassembled WGS sequence"/>
</dbReference>
<sequence>MDNNNNNSGFVPNNDTDDDCTFLQTLLEMDPQHFYLPTEEFDSLSQQQQQKNDPFGVEKGNKVSFLQGNNNNDFPIGEGVVPDVVDVEEEEGPPRGAGKELIPEGQGDRFFIHGDDIFFFGEGGVGNNVDPPQENQTQPPNNQDVRSLCPWPPPPEPFSCSCCEVLRQINYTNGVRFDKLEIHGTVGVINHAICHVEDKTSNRPPRDTYQIIDFCNKNTEEIRNFLNVYCKERTEAGFIPIEDPSMSAFYDALCTGMDWTEVSNDVDDDLGPRCCVYSCNAILGVLVRANYVNIAKAIYDQVLAEAILELDVYTYTTMICGLCKVGMVESARKVFEEIPCKPNMVTYNTLIHGFCKKGHMEGATRLFDRLVENKSCKPDVECFTTLIEGYSKRSDFRDALECLKEMMEGVPSDETVQHLREMVSSGMKPDVKAYRVVFVNEYCKIRKPSEAVLLLWEMMVRGVKPSMSSFNAVFRVLVDEGKLDKGVLLLKQMPKMGCPPNFLFYCIVICGLCKVKGRMQQVEELISNMLQNGHNLDATMYNCLLAGYCEDGDEEMTPKTVMT</sequence>
<comment type="similarity">
    <text evidence="1">Belongs to the PPR family. P subfamily.</text>
</comment>
<dbReference type="Pfam" id="PF01535">
    <property type="entry name" value="PPR"/>
    <property type="match status" value="2"/>
</dbReference>
<feature type="compositionally biased region" description="Low complexity" evidence="4">
    <location>
        <begin position="127"/>
        <end position="143"/>
    </location>
</feature>
<dbReference type="PANTHER" id="PTHR47933:SF45">
    <property type="entry name" value="PENTACOTRIPEPTIDE-REPEAT REGION OF PRORP DOMAIN-CONTAINING PROTEIN"/>
    <property type="match status" value="1"/>
</dbReference>
<evidence type="ECO:0000256" key="4">
    <source>
        <dbReference type="SAM" id="MobiDB-lite"/>
    </source>
</evidence>
<dbReference type="Pfam" id="PF12854">
    <property type="entry name" value="PPR_1"/>
    <property type="match status" value="1"/>
</dbReference>
<dbReference type="GO" id="GO:0003729">
    <property type="term" value="F:mRNA binding"/>
    <property type="evidence" value="ECO:0007669"/>
    <property type="project" value="TreeGrafter"/>
</dbReference>
<feature type="repeat" description="PPR" evidence="3">
    <location>
        <begin position="379"/>
        <end position="409"/>
    </location>
</feature>
<accession>A0A0B2PH21</accession>
<dbReference type="Gene3D" id="1.25.40.10">
    <property type="entry name" value="Tetratricopeptide repeat domain"/>
    <property type="match status" value="3"/>
</dbReference>
<dbReference type="NCBIfam" id="TIGR00756">
    <property type="entry name" value="PPR"/>
    <property type="match status" value="4"/>
</dbReference>
<feature type="repeat" description="PPR" evidence="3">
    <location>
        <begin position="501"/>
        <end position="536"/>
    </location>
</feature>
<gene>
    <name evidence="5" type="ORF">glysoja_041278</name>
</gene>
<feature type="compositionally biased region" description="Polar residues" evidence="4">
    <location>
        <begin position="64"/>
        <end position="73"/>
    </location>
</feature>
<name>A0A0B2PH21_GLYSO</name>
<dbReference type="InterPro" id="IPR002885">
    <property type="entry name" value="PPR_rpt"/>
</dbReference>
<dbReference type="PANTHER" id="PTHR47933">
    <property type="entry name" value="PENTATRICOPEPTIDE REPEAT-CONTAINING PROTEIN 1, MITOCHONDRIAL"/>
    <property type="match status" value="1"/>
</dbReference>
<evidence type="ECO:0000313" key="5">
    <source>
        <dbReference type="EMBL" id="KHN06898.1"/>
    </source>
</evidence>
<feature type="repeat" description="PPR" evidence="3">
    <location>
        <begin position="466"/>
        <end position="500"/>
    </location>
</feature>
<evidence type="ECO:0000256" key="1">
    <source>
        <dbReference type="ARBA" id="ARBA00007626"/>
    </source>
</evidence>
<protein>
    <submittedName>
        <fullName evidence="5">Pentatricopeptide repeat-containing protein</fullName>
    </submittedName>
</protein>
<dbReference type="Pfam" id="PF13041">
    <property type="entry name" value="PPR_2"/>
    <property type="match status" value="2"/>
</dbReference>
<organism evidence="5">
    <name type="scientific">Glycine soja</name>
    <name type="common">Wild soybean</name>
    <dbReference type="NCBI Taxonomy" id="3848"/>
    <lineage>
        <taxon>Eukaryota</taxon>
        <taxon>Viridiplantae</taxon>
        <taxon>Streptophyta</taxon>
        <taxon>Embryophyta</taxon>
        <taxon>Tracheophyta</taxon>
        <taxon>Spermatophyta</taxon>
        <taxon>Magnoliopsida</taxon>
        <taxon>eudicotyledons</taxon>
        <taxon>Gunneridae</taxon>
        <taxon>Pentapetalae</taxon>
        <taxon>rosids</taxon>
        <taxon>fabids</taxon>
        <taxon>Fabales</taxon>
        <taxon>Fabaceae</taxon>
        <taxon>Papilionoideae</taxon>
        <taxon>50 kb inversion clade</taxon>
        <taxon>NPAAA clade</taxon>
        <taxon>indigoferoid/millettioid clade</taxon>
        <taxon>Phaseoleae</taxon>
        <taxon>Glycine</taxon>
        <taxon>Glycine subgen. Soja</taxon>
    </lineage>
</organism>
<keyword evidence="2" id="KW-0677">Repeat</keyword>
<dbReference type="EMBL" id="KN667394">
    <property type="protein sequence ID" value="KHN06898.1"/>
    <property type="molecule type" value="Genomic_DNA"/>
</dbReference>
<evidence type="ECO:0000256" key="3">
    <source>
        <dbReference type="PROSITE-ProRule" id="PRU00708"/>
    </source>
</evidence>
<feature type="region of interest" description="Disordered" evidence="4">
    <location>
        <begin position="123"/>
        <end position="144"/>
    </location>
</feature>
<dbReference type="SUPFAM" id="SSF48452">
    <property type="entry name" value="TPR-like"/>
    <property type="match status" value="1"/>
</dbReference>
<dbReference type="AlphaFoldDB" id="A0A0B2PH21"/>
<feature type="repeat" description="PPR" evidence="3">
    <location>
        <begin position="311"/>
        <end position="341"/>
    </location>
</feature>
<dbReference type="InterPro" id="IPR051240">
    <property type="entry name" value="Mito_RNA-Proc/Resp"/>
</dbReference>
<dbReference type="PROSITE" id="PS51375">
    <property type="entry name" value="PPR"/>
    <property type="match status" value="5"/>
</dbReference>
<evidence type="ECO:0000256" key="2">
    <source>
        <dbReference type="ARBA" id="ARBA00022737"/>
    </source>
</evidence>